<comment type="caution">
    <text evidence="5">The sequence shown here is derived from an EMBL/GenBank/DDBJ whole genome shotgun (WGS) entry which is preliminary data.</text>
</comment>
<dbReference type="Proteomes" id="UP000295560">
    <property type="component" value="Unassembled WGS sequence"/>
</dbReference>
<dbReference type="RefSeq" id="WP_132422058.1">
    <property type="nucleotide sequence ID" value="NZ_SMFZ01000001.1"/>
</dbReference>
<dbReference type="SUPFAM" id="SSF52096">
    <property type="entry name" value="ClpP/crotonase"/>
    <property type="match status" value="1"/>
</dbReference>
<comment type="catalytic activity">
    <reaction evidence="1">
        <text>3-hydroxy-2-methylpropanoyl-CoA + H2O = 3-hydroxy-2-methylpropanoate + CoA + H(+)</text>
        <dbReference type="Rhea" id="RHEA:20888"/>
        <dbReference type="ChEBI" id="CHEBI:11805"/>
        <dbReference type="ChEBI" id="CHEBI:15377"/>
        <dbReference type="ChEBI" id="CHEBI:15378"/>
        <dbReference type="ChEBI" id="CHEBI:57287"/>
        <dbReference type="ChEBI" id="CHEBI:57340"/>
        <dbReference type="EC" id="3.1.2.4"/>
    </reaction>
</comment>
<dbReference type="InterPro" id="IPR032259">
    <property type="entry name" value="HIBYL-CoA-H"/>
</dbReference>
<dbReference type="CDD" id="cd06558">
    <property type="entry name" value="crotonase-like"/>
    <property type="match status" value="1"/>
</dbReference>
<dbReference type="EC" id="3.1.2.4" evidence="2"/>
<keyword evidence="6" id="KW-1185">Reference proteome</keyword>
<evidence type="ECO:0000313" key="5">
    <source>
        <dbReference type="EMBL" id="TCK25661.1"/>
    </source>
</evidence>
<dbReference type="Pfam" id="PF16113">
    <property type="entry name" value="ECH_2"/>
    <property type="match status" value="1"/>
</dbReference>
<proteinExistence type="predicted"/>
<dbReference type="InterPro" id="IPR029045">
    <property type="entry name" value="ClpP/crotonase-like_dom_sf"/>
</dbReference>
<dbReference type="Gene3D" id="3.90.226.10">
    <property type="entry name" value="2-enoyl-CoA Hydratase, Chain A, domain 1"/>
    <property type="match status" value="1"/>
</dbReference>
<dbReference type="PANTHER" id="PTHR43176:SF3">
    <property type="entry name" value="3-HYDROXYISOBUTYRYL-COA HYDROLASE, MITOCHONDRIAL"/>
    <property type="match status" value="1"/>
</dbReference>
<dbReference type="OrthoDB" id="9790967at2"/>
<evidence type="ECO:0000259" key="4">
    <source>
        <dbReference type="Pfam" id="PF16113"/>
    </source>
</evidence>
<accession>A0A4R1HW37</accession>
<reference evidence="5 6" key="1">
    <citation type="submission" date="2019-03" db="EMBL/GenBank/DDBJ databases">
        <title>Sequencing the genomes of 1000 actinobacteria strains.</title>
        <authorList>
            <person name="Klenk H.-P."/>
        </authorList>
    </citation>
    <scope>NUCLEOTIDE SEQUENCE [LARGE SCALE GENOMIC DNA]</scope>
    <source>
        <strain evidence="5 6">DSM 44969</strain>
    </source>
</reference>
<evidence type="ECO:0000256" key="2">
    <source>
        <dbReference type="ARBA" id="ARBA00011915"/>
    </source>
</evidence>
<keyword evidence="3" id="KW-0378">Hydrolase</keyword>
<dbReference type="NCBIfam" id="NF004127">
    <property type="entry name" value="PRK05617.1"/>
    <property type="match status" value="1"/>
</dbReference>
<evidence type="ECO:0000256" key="3">
    <source>
        <dbReference type="ARBA" id="ARBA00022801"/>
    </source>
</evidence>
<evidence type="ECO:0000256" key="1">
    <source>
        <dbReference type="ARBA" id="ARBA00001709"/>
    </source>
</evidence>
<protein>
    <recommendedName>
        <fullName evidence="2">3-hydroxyisobutyryl-CoA hydrolase</fullName>
        <ecNumber evidence="2">3.1.2.4</ecNumber>
    </recommendedName>
</protein>
<dbReference type="PANTHER" id="PTHR43176">
    <property type="entry name" value="3-HYDROXYISOBUTYRYL-COA HYDROLASE-RELATED"/>
    <property type="match status" value="1"/>
</dbReference>
<dbReference type="AlphaFoldDB" id="A0A4R1HW37"/>
<dbReference type="EMBL" id="SMFZ01000001">
    <property type="protein sequence ID" value="TCK25661.1"/>
    <property type="molecule type" value="Genomic_DNA"/>
</dbReference>
<feature type="domain" description="Enoyl-CoA hydratase/isomerase" evidence="4">
    <location>
        <begin position="12"/>
        <end position="341"/>
    </location>
</feature>
<organism evidence="5 6">
    <name type="scientific">Pseudonocardia endophytica</name>
    <dbReference type="NCBI Taxonomy" id="401976"/>
    <lineage>
        <taxon>Bacteria</taxon>
        <taxon>Bacillati</taxon>
        <taxon>Actinomycetota</taxon>
        <taxon>Actinomycetes</taxon>
        <taxon>Pseudonocardiales</taxon>
        <taxon>Pseudonocardiaceae</taxon>
        <taxon>Pseudonocardia</taxon>
    </lineage>
</organism>
<sequence>MTDVRTERSGPVGWITLDRPQAINALTHEMVRTIAETLDGWATDDSVGMVVLTGSGERGLCAGGDVRAIHDDAKAGGDATAAFWRDEYRLNALIDRYPKPYLAVMDGLVMGGGVGVSGHASHRVVTERTRIAMPETGIGFVPDVGGTWLLARASGELGTHAALTGAQLGAGDAVAMGLADWFVPTDRVPALLAALGDTRTTGPDLAEQVGHLLAHLAEPAPEPTLGPSRWWIDRCYAEPTAEAIVAALAASGVQDAEDTAKTIGERSPTCVKVALESLRRARRMTSLEQALDQEFRVSLRCVAAPDMVEGIRAQVVDKDRTPRWDPAVLEQVDDQLVASYFAPLTGAEELGLEDGR</sequence>
<dbReference type="InterPro" id="IPR045004">
    <property type="entry name" value="ECH_dom"/>
</dbReference>
<dbReference type="GO" id="GO:0006574">
    <property type="term" value="P:L-valine catabolic process"/>
    <property type="evidence" value="ECO:0007669"/>
    <property type="project" value="TreeGrafter"/>
</dbReference>
<gene>
    <name evidence="5" type="ORF">EV378_1478</name>
</gene>
<evidence type="ECO:0000313" key="6">
    <source>
        <dbReference type="Proteomes" id="UP000295560"/>
    </source>
</evidence>
<dbReference type="GO" id="GO:0005829">
    <property type="term" value="C:cytosol"/>
    <property type="evidence" value="ECO:0007669"/>
    <property type="project" value="TreeGrafter"/>
</dbReference>
<name>A0A4R1HW37_PSEEN</name>
<dbReference type="GO" id="GO:0003860">
    <property type="term" value="F:3-hydroxyisobutyryl-CoA hydrolase activity"/>
    <property type="evidence" value="ECO:0007669"/>
    <property type="project" value="UniProtKB-EC"/>
</dbReference>